<dbReference type="EC" id="3.1.3.15" evidence="4 11"/>
<evidence type="ECO:0000256" key="9">
    <source>
        <dbReference type="ARBA" id="ARBA00023102"/>
    </source>
</evidence>
<evidence type="ECO:0000256" key="8">
    <source>
        <dbReference type="ARBA" id="ARBA00022842"/>
    </source>
</evidence>
<feature type="binding site" evidence="12">
    <location>
        <position position="95"/>
    </location>
    <ligand>
        <name>Mg(2+)</name>
        <dbReference type="ChEBI" id="CHEBI:18420"/>
        <label>1</label>
        <note>catalytic</note>
    </ligand>
</feature>
<dbReference type="PANTHER" id="PTHR43200:SF6">
    <property type="entry name" value="3'(2'),5'-BISPHOSPHATE NUCLEOTIDASE"/>
    <property type="match status" value="1"/>
</dbReference>
<proteinExistence type="inferred from homology"/>
<dbReference type="InterPro" id="IPR051090">
    <property type="entry name" value="Inositol_monoP_superfamily"/>
</dbReference>
<dbReference type="EMBL" id="SJPO01000006">
    <property type="protein sequence ID" value="TWT76018.1"/>
    <property type="molecule type" value="Genomic_DNA"/>
</dbReference>
<comment type="pathway">
    <text evidence="2">Amino-acid biosynthesis; L-histidine biosynthesis; L-histidine from 5-phospho-alpha-D-ribose 1-diphosphate: step 8/9.</text>
</comment>
<dbReference type="GO" id="GO:0046872">
    <property type="term" value="F:metal ion binding"/>
    <property type="evidence" value="ECO:0007669"/>
    <property type="project" value="UniProtKB-KW"/>
</dbReference>
<evidence type="ECO:0000256" key="12">
    <source>
        <dbReference type="PIRSR" id="PIRSR600760-2"/>
    </source>
</evidence>
<keyword evidence="5" id="KW-0028">Amino-acid biosynthesis</keyword>
<dbReference type="PROSITE" id="PS00629">
    <property type="entry name" value="IMP_1"/>
    <property type="match status" value="1"/>
</dbReference>
<comment type="catalytic activity">
    <reaction evidence="10">
        <text>L-histidinol phosphate + H2O = L-histidinol + phosphate</text>
        <dbReference type="Rhea" id="RHEA:14465"/>
        <dbReference type="ChEBI" id="CHEBI:15377"/>
        <dbReference type="ChEBI" id="CHEBI:43474"/>
        <dbReference type="ChEBI" id="CHEBI:57699"/>
        <dbReference type="ChEBI" id="CHEBI:57980"/>
        <dbReference type="EC" id="3.1.3.15"/>
    </reaction>
</comment>
<keyword evidence="8 12" id="KW-0460">Magnesium</keyword>
<evidence type="ECO:0000256" key="7">
    <source>
        <dbReference type="ARBA" id="ARBA00022801"/>
    </source>
</evidence>
<dbReference type="Gene3D" id="3.30.540.10">
    <property type="entry name" value="Fructose-1,6-Bisphosphatase, subunit A, domain 1"/>
    <property type="match status" value="1"/>
</dbReference>
<comment type="similarity">
    <text evidence="3">Belongs to the inositol monophosphatase superfamily.</text>
</comment>
<sequence length="281" mass="30397">MNSIPANSAEVTHRLATAVAIAMEAGEETLKLFRNKDLKVDRKQDSSPVTAADRASETLLRERIAAAFPDDGILGEEFGETAGTSPFRWILDPIDGTKSFIHGAPLYTTLVAVTYTPPHESDTESEQPLIGVIHSPATRETVYAATGGGCWYRTGDSPPTKTQVSETEQLSDSLLLTTDVAAMARERNPAALDAYLELMHACRLSRTWGDAYGYLMVATGRAEVMIDPKLSLWDAAALKPVIEEAGGVYTDWQGEPSIHSGDAVATNRRVSEQVLGFTRGK</sequence>
<dbReference type="InterPro" id="IPR000760">
    <property type="entry name" value="Inositol_monophosphatase-like"/>
</dbReference>
<protein>
    <recommendedName>
        <fullName evidence="4 11">Histidinol-phosphatase</fullName>
        <ecNumber evidence="4 11">3.1.3.15</ecNumber>
    </recommendedName>
</protein>
<dbReference type="InterPro" id="IPR020583">
    <property type="entry name" value="Inositol_monoP_metal-BS"/>
</dbReference>
<dbReference type="PRINTS" id="PR00377">
    <property type="entry name" value="IMPHPHTASES"/>
</dbReference>
<dbReference type="NCBIfam" id="TIGR02067">
    <property type="entry name" value="his_9_HisN"/>
    <property type="match status" value="1"/>
</dbReference>
<dbReference type="RefSeq" id="WP_146587911.1">
    <property type="nucleotide sequence ID" value="NZ_SJPO01000006.1"/>
</dbReference>
<evidence type="ECO:0000256" key="4">
    <source>
        <dbReference type="ARBA" id="ARBA00013085"/>
    </source>
</evidence>
<name>A0A5C5YMM0_9BACT</name>
<dbReference type="UniPathway" id="UPA00031">
    <property type="reaction ID" value="UER00013"/>
</dbReference>
<dbReference type="SUPFAM" id="SSF56655">
    <property type="entry name" value="Carbohydrate phosphatase"/>
    <property type="match status" value="1"/>
</dbReference>
<dbReference type="OrthoDB" id="9772456at2"/>
<accession>A0A5C5YMM0</accession>
<evidence type="ECO:0000313" key="14">
    <source>
        <dbReference type="Proteomes" id="UP000318478"/>
    </source>
</evidence>
<evidence type="ECO:0000256" key="11">
    <source>
        <dbReference type="NCBIfam" id="TIGR02067"/>
    </source>
</evidence>
<dbReference type="PANTHER" id="PTHR43200">
    <property type="entry name" value="PHOSPHATASE"/>
    <property type="match status" value="1"/>
</dbReference>
<organism evidence="13 14">
    <name type="scientific">Posidoniimonas polymericola</name>
    <dbReference type="NCBI Taxonomy" id="2528002"/>
    <lineage>
        <taxon>Bacteria</taxon>
        <taxon>Pseudomonadati</taxon>
        <taxon>Planctomycetota</taxon>
        <taxon>Planctomycetia</taxon>
        <taxon>Pirellulales</taxon>
        <taxon>Lacipirellulaceae</taxon>
        <taxon>Posidoniimonas</taxon>
    </lineage>
</organism>
<evidence type="ECO:0000256" key="3">
    <source>
        <dbReference type="ARBA" id="ARBA00009759"/>
    </source>
</evidence>
<keyword evidence="14" id="KW-1185">Reference proteome</keyword>
<feature type="binding site" evidence="12">
    <location>
        <position position="234"/>
    </location>
    <ligand>
        <name>Mg(2+)</name>
        <dbReference type="ChEBI" id="CHEBI:18420"/>
        <label>1</label>
        <note>catalytic</note>
    </ligand>
</feature>
<keyword evidence="9" id="KW-0368">Histidine biosynthesis</keyword>
<dbReference type="GO" id="GO:0000105">
    <property type="term" value="P:L-histidine biosynthetic process"/>
    <property type="evidence" value="ECO:0007669"/>
    <property type="project" value="UniProtKB-UniRule"/>
</dbReference>
<dbReference type="Proteomes" id="UP000318478">
    <property type="component" value="Unassembled WGS sequence"/>
</dbReference>
<dbReference type="GO" id="GO:0004401">
    <property type="term" value="F:histidinol-phosphatase activity"/>
    <property type="evidence" value="ECO:0007669"/>
    <property type="project" value="UniProtKB-UniRule"/>
</dbReference>
<comment type="cofactor">
    <cofactor evidence="1 12">
        <name>Mg(2+)</name>
        <dbReference type="ChEBI" id="CHEBI:18420"/>
    </cofactor>
</comment>
<dbReference type="InterPro" id="IPR011809">
    <property type="entry name" value="His_9_proposed"/>
</dbReference>
<evidence type="ECO:0000256" key="1">
    <source>
        <dbReference type="ARBA" id="ARBA00001946"/>
    </source>
</evidence>
<evidence type="ECO:0000256" key="2">
    <source>
        <dbReference type="ARBA" id="ARBA00004970"/>
    </source>
</evidence>
<reference evidence="13 14" key="1">
    <citation type="submission" date="2019-02" db="EMBL/GenBank/DDBJ databases">
        <title>Deep-cultivation of Planctomycetes and their phenomic and genomic characterization uncovers novel biology.</title>
        <authorList>
            <person name="Wiegand S."/>
            <person name="Jogler M."/>
            <person name="Boedeker C."/>
            <person name="Pinto D."/>
            <person name="Vollmers J."/>
            <person name="Rivas-Marin E."/>
            <person name="Kohn T."/>
            <person name="Peeters S.H."/>
            <person name="Heuer A."/>
            <person name="Rast P."/>
            <person name="Oberbeckmann S."/>
            <person name="Bunk B."/>
            <person name="Jeske O."/>
            <person name="Meyerdierks A."/>
            <person name="Storesund J.E."/>
            <person name="Kallscheuer N."/>
            <person name="Luecker S."/>
            <person name="Lage O.M."/>
            <person name="Pohl T."/>
            <person name="Merkel B.J."/>
            <person name="Hornburger P."/>
            <person name="Mueller R.-W."/>
            <person name="Bruemmer F."/>
            <person name="Labrenz M."/>
            <person name="Spormann A.M."/>
            <person name="Op Den Camp H."/>
            <person name="Overmann J."/>
            <person name="Amann R."/>
            <person name="Jetten M.S.M."/>
            <person name="Mascher T."/>
            <person name="Medema M.H."/>
            <person name="Devos D.P."/>
            <person name="Kaster A.-K."/>
            <person name="Ovreas L."/>
            <person name="Rohde M."/>
            <person name="Galperin M.Y."/>
            <person name="Jogler C."/>
        </authorList>
    </citation>
    <scope>NUCLEOTIDE SEQUENCE [LARGE SCALE GENOMIC DNA]</scope>
    <source>
        <strain evidence="13 14">Pla123a</strain>
    </source>
</reference>
<gene>
    <name evidence="13" type="primary">hisN_2</name>
    <name evidence="13" type="ORF">Pla123a_28040</name>
</gene>
<feature type="binding site" evidence="12">
    <location>
        <position position="92"/>
    </location>
    <ligand>
        <name>Mg(2+)</name>
        <dbReference type="ChEBI" id="CHEBI:18420"/>
        <label>1</label>
        <note>catalytic</note>
    </ligand>
</feature>
<evidence type="ECO:0000256" key="5">
    <source>
        <dbReference type="ARBA" id="ARBA00022605"/>
    </source>
</evidence>
<dbReference type="CDD" id="cd01641">
    <property type="entry name" value="Bacterial_IMPase_like_1"/>
    <property type="match status" value="1"/>
</dbReference>
<evidence type="ECO:0000256" key="10">
    <source>
        <dbReference type="ARBA" id="ARBA00049158"/>
    </source>
</evidence>
<feature type="binding site" evidence="12">
    <location>
        <position position="94"/>
    </location>
    <ligand>
        <name>Mg(2+)</name>
        <dbReference type="ChEBI" id="CHEBI:18420"/>
        <label>1</label>
        <note>catalytic</note>
    </ligand>
</feature>
<keyword evidence="6 12" id="KW-0479">Metal-binding</keyword>
<dbReference type="Gene3D" id="3.40.190.80">
    <property type="match status" value="1"/>
</dbReference>
<evidence type="ECO:0000313" key="13">
    <source>
        <dbReference type="EMBL" id="TWT76018.1"/>
    </source>
</evidence>
<dbReference type="AlphaFoldDB" id="A0A5C5YMM0"/>
<feature type="binding site" evidence="12">
    <location>
        <position position="76"/>
    </location>
    <ligand>
        <name>Mg(2+)</name>
        <dbReference type="ChEBI" id="CHEBI:18420"/>
        <label>1</label>
        <note>catalytic</note>
    </ligand>
</feature>
<keyword evidence="7 13" id="KW-0378">Hydrolase</keyword>
<comment type="caution">
    <text evidence="13">The sequence shown here is derived from an EMBL/GenBank/DDBJ whole genome shotgun (WGS) entry which is preliminary data.</text>
</comment>
<dbReference type="Pfam" id="PF00459">
    <property type="entry name" value="Inositol_P"/>
    <property type="match status" value="1"/>
</dbReference>
<evidence type="ECO:0000256" key="6">
    <source>
        <dbReference type="ARBA" id="ARBA00022723"/>
    </source>
</evidence>